<dbReference type="GO" id="GO:1904680">
    <property type="term" value="F:peptide transmembrane transporter activity"/>
    <property type="evidence" value="ECO:0007669"/>
    <property type="project" value="TreeGrafter"/>
</dbReference>
<evidence type="ECO:0000259" key="4">
    <source>
        <dbReference type="Pfam" id="PF00496"/>
    </source>
</evidence>
<comment type="similarity">
    <text evidence="2">Belongs to the bacterial solute-binding protein 5 family.</text>
</comment>
<dbReference type="PIRSF" id="PIRSF002741">
    <property type="entry name" value="MppA"/>
    <property type="match status" value="1"/>
</dbReference>
<comment type="subcellular location">
    <subcellularLocation>
        <location evidence="1">Periplasm</location>
    </subcellularLocation>
</comment>
<evidence type="ECO:0000313" key="5">
    <source>
        <dbReference type="EMBL" id="QPC42714.1"/>
    </source>
</evidence>
<dbReference type="Gene3D" id="3.10.105.10">
    <property type="entry name" value="Dipeptide-binding Protein, Domain 3"/>
    <property type="match status" value="1"/>
</dbReference>
<reference evidence="5 6" key="1">
    <citation type="submission" date="2020-06" db="EMBL/GenBank/DDBJ databases">
        <title>Genome sequence of 2 isolates from Red Sea Mangroves.</title>
        <authorList>
            <person name="Sefrji F."/>
            <person name="Michoud G."/>
            <person name="Merlino G."/>
            <person name="Daffonchio D."/>
        </authorList>
    </citation>
    <scope>NUCLEOTIDE SEQUENCE [LARGE SCALE GENOMIC DNA]</scope>
    <source>
        <strain evidence="5 6">R1DC25</strain>
    </source>
</reference>
<dbReference type="InterPro" id="IPR000914">
    <property type="entry name" value="SBP_5_dom"/>
</dbReference>
<feature type="chain" id="PRO_5032732575" evidence="3">
    <location>
        <begin position="24"/>
        <end position="531"/>
    </location>
</feature>
<dbReference type="AlphaFoldDB" id="A0A7S8C3J6"/>
<dbReference type="PANTHER" id="PTHR30290:SF83">
    <property type="entry name" value="ABC TRANSPORTER SUBSTRATE-BINDING PROTEIN"/>
    <property type="match status" value="1"/>
</dbReference>
<dbReference type="RefSeq" id="WP_213163950.1">
    <property type="nucleotide sequence ID" value="NZ_CP058214.1"/>
</dbReference>
<feature type="domain" description="Solute-binding protein family 5" evidence="4">
    <location>
        <begin position="76"/>
        <end position="440"/>
    </location>
</feature>
<gene>
    <name evidence="5" type="ORF">HW532_08385</name>
</gene>
<evidence type="ECO:0000256" key="1">
    <source>
        <dbReference type="ARBA" id="ARBA00004418"/>
    </source>
</evidence>
<dbReference type="KEGG" id="kmn:HW532_08385"/>
<evidence type="ECO:0000313" key="6">
    <source>
        <dbReference type="Proteomes" id="UP000593594"/>
    </source>
</evidence>
<keyword evidence="3" id="KW-0732">Signal</keyword>
<accession>A0A7S8C3J6</accession>
<organism evidence="5 6">
    <name type="scientific">Kaustia mangrovi</name>
    <dbReference type="NCBI Taxonomy" id="2593653"/>
    <lineage>
        <taxon>Bacteria</taxon>
        <taxon>Pseudomonadati</taxon>
        <taxon>Pseudomonadota</taxon>
        <taxon>Alphaproteobacteria</taxon>
        <taxon>Hyphomicrobiales</taxon>
        <taxon>Parvibaculaceae</taxon>
        <taxon>Kaustia</taxon>
    </lineage>
</organism>
<dbReference type="SUPFAM" id="SSF53850">
    <property type="entry name" value="Periplasmic binding protein-like II"/>
    <property type="match status" value="1"/>
</dbReference>
<dbReference type="Gene3D" id="3.90.76.10">
    <property type="entry name" value="Dipeptide-binding Protein, Domain 1"/>
    <property type="match status" value="1"/>
</dbReference>
<name>A0A7S8C3J6_9HYPH</name>
<dbReference type="CDD" id="cd00995">
    <property type="entry name" value="PBP2_NikA_DppA_OppA_like"/>
    <property type="match status" value="1"/>
</dbReference>
<protein>
    <submittedName>
        <fullName evidence="5">ABC transporter substrate-binding protein</fullName>
    </submittedName>
</protein>
<proteinExistence type="inferred from homology"/>
<dbReference type="GO" id="GO:0043190">
    <property type="term" value="C:ATP-binding cassette (ABC) transporter complex"/>
    <property type="evidence" value="ECO:0007669"/>
    <property type="project" value="InterPro"/>
</dbReference>
<dbReference type="Gene3D" id="3.40.190.10">
    <property type="entry name" value="Periplasmic binding protein-like II"/>
    <property type="match status" value="1"/>
</dbReference>
<dbReference type="GO" id="GO:0030288">
    <property type="term" value="C:outer membrane-bounded periplasmic space"/>
    <property type="evidence" value="ECO:0007669"/>
    <property type="project" value="UniProtKB-ARBA"/>
</dbReference>
<dbReference type="Pfam" id="PF00496">
    <property type="entry name" value="SBP_bac_5"/>
    <property type="match status" value="1"/>
</dbReference>
<feature type="signal peptide" evidence="3">
    <location>
        <begin position="1"/>
        <end position="23"/>
    </location>
</feature>
<dbReference type="InterPro" id="IPR030678">
    <property type="entry name" value="Peptide/Ni-bd"/>
</dbReference>
<dbReference type="Proteomes" id="UP000593594">
    <property type="component" value="Chromosome"/>
</dbReference>
<keyword evidence="6" id="KW-1185">Reference proteome</keyword>
<sequence>MINRFLMAATTALALSLTAGAHAQEPRDGGTIRYTAAYGPSFAGLDIHSTNRTQDAIWAMAMHRGLYGWDPVAKKPTLELAESVDVSDDGLVYTYKLRDDAYFHNGRKMTADDIVWTYTDIMDGSKAYPGARYVRLIEGAEDVESGKAKTISGLKKIDDHTLEITLTEPVEPGYYLNQMTTAIYPAKEAQEKGFASHPIGLGPFKFEEYVPGSRMAFSRFDKFYKKDLPHADKLVITPMGEASARNVAFRNQEIDASILGPVQYQTYSADPELSKNMVEVAEYYTRVMGFNPGYEPFADKRVRQAINYAINTDLIIKKLAKGKAYPAAGWLPPSSSAYDKSMKPYAYDPDKAKALLKEAGYADGFEFEVIATSNESWGVPIIEAIVPMLAKVGIKVTIKPVEGSVLSESVRAGKFQAFMWSLETGPDPLAALKCFDSSTPQSACNYTKFDNAEFDKLLEQAGNEKDQAKRIETLQKANKIVYDEAPYWFYNCNKAVMAYQPWLHGLQANPVDLALQNYEDIWVDDSSPVAE</sequence>
<dbReference type="EMBL" id="CP058214">
    <property type="protein sequence ID" value="QPC42714.1"/>
    <property type="molecule type" value="Genomic_DNA"/>
</dbReference>
<dbReference type="GO" id="GO:0015833">
    <property type="term" value="P:peptide transport"/>
    <property type="evidence" value="ECO:0007669"/>
    <property type="project" value="TreeGrafter"/>
</dbReference>
<evidence type="ECO:0000256" key="3">
    <source>
        <dbReference type="SAM" id="SignalP"/>
    </source>
</evidence>
<dbReference type="PANTHER" id="PTHR30290">
    <property type="entry name" value="PERIPLASMIC BINDING COMPONENT OF ABC TRANSPORTER"/>
    <property type="match status" value="1"/>
</dbReference>
<evidence type="ECO:0000256" key="2">
    <source>
        <dbReference type="ARBA" id="ARBA00005695"/>
    </source>
</evidence>
<dbReference type="InterPro" id="IPR039424">
    <property type="entry name" value="SBP_5"/>
</dbReference>